<feature type="non-terminal residue" evidence="3">
    <location>
        <position position="1"/>
    </location>
</feature>
<feature type="transmembrane region" description="Helical" evidence="1">
    <location>
        <begin position="191"/>
        <end position="216"/>
    </location>
</feature>
<comment type="caution">
    <text evidence="3">The sequence shown here is derived from an EMBL/GenBank/DDBJ whole genome shotgun (WGS) entry which is preliminary data.</text>
</comment>
<dbReference type="Pfam" id="PF00892">
    <property type="entry name" value="EamA"/>
    <property type="match status" value="2"/>
</dbReference>
<reference evidence="3 4" key="1">
    <citation type="journal article" date="2016" name="Environ. Microbiol.">
        <title>Genomic resolution of a cold subsurface aquifer community provides metabolic insights for novel microbes adapted to high CO concentrations.</title>
        <authorList>
            <person name="Probst A.J."/>
            <person name="Castelle C.J."/>
            <person name="Singh A."/>
            <person name="Brown C.T."/>
            <person name="Anantharaman K."/>
            <person name="Sharon I."/>
            <person name="Hug L.A."/>
            <person name="Burstein D."/>
            <person name="Emerson J.B."/>
            <person name="Thomas B.C."/>
            <person name="Banfield J.F."/>
        </authorList>
    </citation>
    <scope>NUCLEOTIDE SEQUENCE [LARGE SCALE GENOMIC DNA]</scope>
    <source>
        <strain evidence="3">CG2_30_33_13</strain>
    </source>
</reference>
<name>A0A1J5GZH0_9BACT</name>
<dbReference type="STRING" id="1805029.AUK42_02320"/>
<feature type="transmembrane region" description="Helical" evidence="1">
    <location>
        <begin position="109"/>
        <end position="130"/>
    </location>
</feature>
<dbReference type="Proteomes" id="UP000182763">
    <property type="component" value="Unassembled WGS sequence"/>
</dbReference>
<dbReference type="Gene3D" id="1.10.3730.20">
    <property type="match status" value="1"/>
</dbReference>
<dbReference type="PANTHER" id="PTHR22911">
    <property type="entry name" value="ACYL-MALONYL CONDENSING ENZYME-RELATED"/>
    <property type="match status" value="1"/>
</dbReference>
<feature type="transmembrane region" description="Helical" evidence="1">
    <location>
        <begin position="80"/>
        <end position="103"/>
    </location>
</feature>
<evidence type="ECO:0000313" key="4">
    <source>
        <dbReference type="Proteomes" id="UP000182763"/>
    </source>
</evidence>
<sequence>YILMTNIIGVDILEKKEKEGIIFTIITIFLAGSLPIVVKYGTGIIHPLFFATVTSLIAGGCLFMVTLIKGNWKILLDGKYLFYFLIIGFFGITLSNLLFFYGVTLTSGINSAILLQIEPLYALFIGYIFLKEIIGLKQIIFTFVIILGTLTVLYQGSFKVNWGDGLVLFTPLCWQITHFQSKKLMANHQAITPLIIATVRTLYGGILLFILNYLWGVNQFNKLGEPKILMVIFFQGMVGFALQYLVWYEAIKRINLSKATTLVCVYPVFSIILAWFILKEIPTINHLIGFGLILIGIISLSGIKSEQRKKLF</sequence>
<feature type="transmembrane region" description="Helical" evidence="1">
    <location>
        <begin position="228"/>
        <end position="247"/>
    </location>
</feature>
<evidence type="ECO:0000259" key="2">
    <source>
        <dbReference type="Pfam" id="PF00892"/>
    </source>
</evidence>
<dbReference type="InterPro" id="IPR000620">
    <property type="entry name" value="EamA_dom"/>
</dbReference>
<protein>
    <recommendedName>
        <fullName evidence="2">EamA domain-containing protein</fullName>
    </recommendedName>
</protein>
<feature type="domain" description="EamA" evidence="2">
    <location>
        <begin position="20"/>
        <end position="153"/>
    </location>
</feature>
<feature type="transmembrane region" description="Helical" evidence="1">
    <location>
        <begin position="139"/>
        <end position="156"/>
    </location>
</feature>
<evidence type="ECO:0000313" key="3">
    <source>
        <dbReference type="EMBL" id="OIP72288.1"/>
    </source>
</evidence>
<dbReference type="GO" id="GO:0016020">
    <property type="term" value="C:membrane"/>
    <property type="evidence" value="ECO:0007669"/>
    <property type="project" value="InterPro"/>
</dbReference>
<feature type="transmembrane region" description="Helical" evidence="1">
    <location>
        <begin position="259"/>
        <end position="278"/>
    </location>
</feature>
<feature type="domain" description="EamA" evidence="2">
    <location>
        <begin position="162"/>
        <end position="300"/>
    </location>
</feature>
<feature type="transmembrane region" description="Helical" evidence="1">
    <location>
        <begin position="284"/>
        <end position="303"/>
    </location>
</feature>
<feature type="transmembrane region" description="Helical" evidence="1">
    <location>
        <begin position="44"/>
        <end position="68"/>
    </location>
</feature>
<dbReference type="PANTHER" id="PTHR22911:SF137">
    <property type="entry name" value="SOLUTE CARRIER FAMILY 35 MEMBER G2-RELATED"/>
    <property type="match status" value="1"/>
</dbReference>
<accession>A0A1J5GZH0</accession>
<organism evidence="3 4">
    <name type="scientific">Candidatus Infernicultor aquiphilus</name>
    <dbReference type="NCBI Taxonomy" id="1805029"/>
    <lineage>
        <taxon>Bacteria</taxon>
        <taxon>Pseudomonadati</taxon>
        <taxon>Atribacterota</taxon>
        <taxon>Candidatus Phoenicimicrobiia</taxon>
        <taxon>Candidatus Pheonicimicrobiales</taxon>
        <taxon>Candidatus Phoenicimicrobiaceae</taxon>
        <taxon>Candidatus Infernicultor</taxon>
    </lineage>
</organism>
<keyword evidence="1" id="KW-1133">Transmembrane helix</keyword>
<keyword evidence="1" id="KW-0812">Transmembrane</keyword>
<gene>
    <name evidence="3" type="ORF">AUK42_02320</name>
</gene>
<feature type="transmembrane region" description="Helical" evidence="1">
    <location>
        <begin position="20"/>
        <end position="38"/>
    </location>
</feature>
<dbReference type="EMBL" id="MNYY01000048">
    <property type="protein sequence ID" value="OIP72288.1"/>
    <property type="molecule type" value="Genomic_DNA"/>
</dbReference>
<evidence type="ECO:0000256" key="1">
    <source>
        <dbReference type="SAM" id="Phobius"/>
    </source>
</evidence>
<feature type="transmembrane region" description="Helical" evidence="1">
    <location>
        <begin position="162"/>
        <end position="179"/>
    </location>
</feature>
<dbReference type="SUPFAM" id="SSF103481">
    <property type="entry name" value="Multidrug resistance efflux transporter EmrE"/>
    <property type="match status" value="2"/>
</dbReference>
<dbReference type="InterPro" id="IPR037185">
    <property type="entry name" value="EmrE-like"/>
</dbReference>
<proteinExistence type="predicted"/>
<keyword evidence="1" id="KW-0472">Membrane</keyword>
<dbReference type="AlphaFoldDB" id="A0A1J5GZH0"/>